<proteinExistence type="predicted"/>
<evidence type="ECO:0000313" key="2">
    <source>
        <dbReference type="Proteomes" id="UP000257143"/>
    </source>
</evidence>
<dbReference type="AlphaFoldDB" id="A0A3D8PSP7"/>
<name>A0A3D8PSP7_9BACI</name>
<reference evidence="2" key="1">
    <citation type="submission" date="2017-11" db="EMBL/GenBank/DDBJ databases">
        <authorList>
            <person name="Zhu W."/>
        </authorList>
    </citation>
    <scope>NUCLEOTIDE SEQUENCE [LARGE SCALE GENOMIC DNA]</scope>
    <source>
        <strain evidence="2">CAU 1183</strain>
    </source>
</reference>
<dbReference type="OrthoDB" id="2880030at2"/>
<dbReference type="EMBL" id="PIOC01000016">
    <property type="protein sequence ID" value="RDW18742.1"/>
    <property type="molecule type" value="Genomic_DNA"/>
</dbReference>
<comment type="caution">
    <text evidence="1">The sequence shown here is derived from an EMBL/GenBank/DDBJ whole genome shotgun (WGS) entry which is preliminary data.</text>
</comment>
<dbReference type="Proteomes" id="UP000257143">
    <property type="component" value="Unassembled WGS sequence"/>
</dbReference>
<accession>A0A3D8PSP7</accession>
<keyword evidence="2" id="KW-1185">Reference proteome</keyword>
<evidence type="ECO:0000313" key="1">
    <source>
        <dbReference type="EMBL" id="RDW18742.1"/>
    </source>
</evidence>
<evidence type="ECO:0008006" key="3">
    <source>
        <dbReference type="Google" id="ProtNLM"/>
    </source>
</evidence>
<sequence>MMHNLKRNSKWMLCVLSVGVILLLLVVSNHNPVPVQAKNHQEITSTLGSMAKGQQESIPELTHQNIVELTDRFMNTIVQPTDENYRVLNYVTIDELLDAFAVFIDREIVAEYVDYYYHQEADGIYILPTETPPWFEEDNDYEVQQVSENKVLVNQYNESELQGNYSIRIEFTYNGSTWTITGITHHDSFRT</sequence>
<protein>
    <recommendedName>
        <fullName evidence="3">DUF3993 domain-containing protein</fullName>
    </recommendedName>
</protein>
<dbReference type="RefSeq" id="WP_115773202.1">
    <property type="nucleotide sequence ID" value="NZ_PIOC01000016.1"/>
</dbReference>
<gene>
    <name evidence="1" type="ORF">CWR48_10505</name>
</gene>
<organism evidence="1 2">
    <name type="scientific">Oceanobacillus arenosus</name>
    <dbReference type="NCBI Taxonomy" id="1229153"/>
    <lineage>
        <taxon>Bacteria</taxon>
        <taxon>Bacillati</taxon>
        <taxon>Bacillota</taxon>
        <taxon>Bacilli</taxon>
        <taxon>Bacillales</taxon>
        <taxon>Bacillaceae</taxon>
        <taxon>Oceanobacillus</taxon>
    </lineage>
</organism>